<sequence length="402" mass="43285">MSAKSAKTDGTKDVEHEMTDEELDKKTAAREGADRDGRAADATNPTDETKTETVEGTEPEDEDGTDTPEVSFSFTFDDEPDDLLPSDPAESDETEAVSGPETSDSAGSDADTDADDETVVPDETNSAATEANARRVNETIALAGDAMASGGHGDPNELRHAQARPDTEVDEQVADRVLLKSYPNFSLNHATTTNRRSGRHVLDNTSMAFYAGSLYAVRVQPDDQDPEERVTMMAVLGGFQAPTSGSAMTKSSNLIELEINELRGHRLGIVPQRFAVRGDLDAESNVLYAMNASGRTYLKPKPIAAREFLAKVGFGEATSGRKVKDLPLVEQRRVAIARAISCESDTLILDEPTKGLEASDARSILDLIVSIAHARDPKRAVIIVTASDEVAKRADEVYTLND</sequence>
<evidence type="ECO:0000256" key="1">
    <source>
        <dbReference type="SAM" id="MobiDB-lite"/>
    </source>
</evidence>
<dbReference type="InterPro" id="IPR003439">
    <property type="entry name" value="ABC_transporter-like_ATP-bd"/>
</dbReference>
<dbReference type="PANTHER" id="PTHR24220">
    <property type="entry name" value="IMPORT ATP-BINDING PROTEIN"/>
    <property type="match status" value="1"/>
</dbReference>
<dbReference type="GO" id="GO:0005524">
    <property type="term" value="F:ATP binding"/>
    <property type="evidence" value="ECO:0007669"/>
    <property type="project" value="UniProtKB-KW"/>
</dbReference>
<protein>
    <submittedName>
        <fullName evidence="3">ATP-binding cassette domain-containing protein</fullName>
    </submittedName>
</protein>
<feature type="compositionally biased region" description="Acidic residues" evidence="1">
    <location>
        <begin position="55"/>
        <end position="66"/>
    </location>
</feature>
<keyword evidence="3" id="KW-0067">ATP-binding</keyword>
<feature type="compositionally biased region" description="Acidic residues" evidence="1">
    <location>
        <begin position="76"/>
        <end position="95"/>
    </location>
</feature>
<organism evidence="3 4">
    <name type="scientific">Bifidobacterium santillanense</name>
    <dbReference type="NCBI Taxonomy" id="2809028"/>
    <lineage>
        <taxon>Bacteria</taxon>
        <taxon>Bacillati</taxon>
        <taxon>Actinomycetota</taxon>
        <taxon>Actinomycetes</taxon>
        <taxon>Bifidobacteriales</taxon>
        <taxon>Bifidobacteriaceae</taxon>
        <taxon>Bifidobacterium</taxon>
    </lineage>
</organism>
<keyword evidence="3" id="KW-0547">Nucleotide-binding</keyword>
<feature type="region of interest" description="Disordered" evidence="1">
    <location>
        <begin position="1"/>
        <end position="134"/>
    </location>
</feature>
<dbReference type="InterPro" id="IPR027417">
    <property type="entry name" value="P-loop_NTPase"/>
</dbReference>
<accession>A0ABS5UQK3</accession>
<dbReference type="InterPro" id="IPR015854">
    <property type="entry name" value="ABC_transpr_LolD-like"/>
</dbReference>
<feature type="compositionally biased region" description="Acidic residues" evidence="1">
    <location>
        <begin position="110"/>
        <end position="120"/>
    </location>
</feature>
<evidence type="ECO:0000313" key="3">
    <source>
        <dbReference type="EMBL" id="MBT1173119.1"/>
    </source>
</evidence>
<dbReference type="Pfam" id="PF00005">
    <property type="entry name" value="ABC_tran"/>
    <property type="match status" value="1"/>
</dbReference>
<dbReference type="RefSeq" id="WP_214358382.1">
    <property type="nucleotide sequence ID" value="NZ_JAFEJS010000006.1"/>
</dbReference>
<comment type="caution">
    <text evidence="3">The sequence shown here is derived from an EMBL/GenBank/DDBJ whole genome shotgun (WGS) entry which is preliminary data.</text>
</comment>
<reference evidence="3 4" key="1">
    <citation type="journal article" date="2021" name="Environ. Microbiol.">
        <title>Genetic insights into the dark matter of the mammalian gut microbiota through targeted genome reconstruction.</title>
        <authorList>
            <person name="Lugli G.A."/>
            <person name="Alessandri G."/>
            <person name="Milani C."/>
            <person name="Viappiani A."/>
            <person name="Fontana F."/>
            <person name="Tarracchini C."/>
            <person name="Mancabelli L."/>
            <person name="Argentini C."/>
            <person name="Ruiz L."/>
            <person name="Margolles A."/>
            <person name="van Sinderen D."/>
            <person name="Turroni F."/>
            <person name="Ventura M."/>
        </authorList>
    </citation>
    <scope>NUCLEOTIDE SEQUENCE [LARGE SCALE GENOMIC DNA]</scope>
    <source>
        <strain evidence="3 4">MA2</strain>
    </source>
</reference>
<name>A0ABS5UQK3_9BIFI</name>
<dbReference type="Gene3D" id="3.40.50.300">
    <property type="entry name" value="P-loop containing nucleotide triphosphate hydrolases"/>
    <property type="match status" value="1"/>
</dbReference>
<feature type="domain" description="ABC transporter" evidence="2">
    <location>
        <begin position="187"/>
        <end position="402"/>
    </location>
</feature>
<dbReference type="SUPFAM" id="SSF52540">
    <property type="entry name" value="P-loop containing nucleoside triphosphate hydrolases"/>
    <property type="match status" value="1"/>
</dbReference>
<dbReference type="EMBL" id="JAFEJS010000006">
    <property type="protein sequence ID" value="MBT1173119.1"/>
    <property type="molecule type" value="Genomic_DNA"/>
</dbReference>
<keyword evidence="4" id="KW-1185">Reference proteome</keyword>
<proteinExistence type="predicted"/>
<feature type="compositionally biased region" description="Basic and acidic residues" evidence="1">
    <location>
        <begin position="154"/>
        <end position="171"/>
    </location>
</feature>
<feature type="region of interest" description="Disordered" evidence="1">
    <location>
        <begin position="146"/>
        <end position="171"/>
    </location>
</feature>
<dbReference type="PANTHER" id="PTHR24220:SF86">
    <property type="entry name" value="ABC TRANSPORTER ABCH.1"/>
    <property type="match status" value="1"/>
</dbReference>
<feature type="compositionally biased region" description="Basic and acidic residues" evidence="1">
    <location>
        <begin position="1"/>
        <end position="39"/>
    </location>
</feature>
<dbReference type="PROSITE" id="PS50893">
    <property type="entry name" value="ABC_TRANSPORTER_2"/>
    <property type="match status" value="1"/>
</dbReference>
<evidence type="ECO:0000313" key="4">
    <source>
        <dbReference type="Proteomes" id="UP000773064"/>
    </source>
</evidence>
<dbReference type="Proteomes" id="UP000773064">
    <property type="component" value="Unassembled WGS sequence"/>
</dbReference>
<evidence type="ECO:0000259" key="2">
    <source>
        <dbReference type="PROSITE" id="PS50893"/>
    </source>
</evidence>
<gene>
    <name evidence="3" type="ORF">JS528_07100</name>
</gene>